<dbReference type="GeneID" id="59237642"/>
<comment type="similarity">
    <text evidence="1">Belongs to the STXBP/unc-18/SEC1 family.</text>
</comment>
<proteinExistence type="inferred from homology"/>
<dbReference type="KEGG" id="zmk:HG535_0F03950"/>
<keyword evidence="4" id="KW-1185">Reference proteome</keyword>
<dbReference type="InterPro" id="IPR043154">
    <property type="entry name" value="Sec-1-like_dom1"/>
</dbReference>
<evidence type="ECO:0000313" key="3">
    <source>
        <dbReference type="EMBL" id="QLG73883.1"/>
    </source>
</evidence>
<sequence>MSDLIELQKNHLLSIIGEIQTEHNVKFLIIDAEVERLLSYLFVTPQELLSYVTAVDRIDSPKRKGQPSVEAIYLLAPTKLNINCMDVDFCNRPPKYKRCHVRFLPEPAPHVAEFFKTKRYVVQYLASVKEIPLAFIPKESQFFLTMGIDKPMQSFFNKQCADLITKNMKRTINSLLNLCIVTGEYPIIRYSEPSPNQIELAPATILAKKLAFEFQEVLDNYAREHEDFPPPSTRPRSIFLIADRTLDFISPIVHDFHYQAMAYDLVPELDTGTDVYHYKAENEKGEEEEKTTKLLDNLDPDWVDLKHQHIMDASTYLEGKIKEMIAKNPLLVDRSNVKTTTDLLSVVAHLKDFDEERRRLILHRKLIDQCFHINNERKLAEYAEIEQNLAGFGFDIDGEKCKHITDSFLVVLASKSLHVTDKIRYIIIYALYRGGIVETDFSKLLSFIGVETEHEHFSHFMLLFRNFNELGFKLIKDEPRNKPFKKEWLHDTVVKDPNVFVTSRFISAVGNILSKLITNPLLLSEEVFPYTKDKPIELLEGEVQEISSGTNSSTSLRNPRHKAAWTKNSSSSKKTPRQRFFYYILGGISYAEVREAYEQSELKKRDVFIGSDGIITPLAFLKSVENLTAQRASLNLKDDQKEVEKVPQYLYESVAPIAQPVSHVHIRSQNAPPISAPVTNAAAKEPQKEKKRGKFSRFLKSREK</sequence>
<feature type="region of interest" description="Disordered" evidence="2">
    <location>
        <begin position="668"/>
        <end position="704"/>
    </location>
</feature>
<name>A0A7H9B5X3_ZYGMR</name>
<dbReference type="OrthoDB" id="2228at2759"/>
<dbReference type="GO" id="GO:0016192">
    <property type="term" value="P:vesicle-mediated transport"/>
    <property type="evidence" value="ECO:0007669"/>
    <property type="project" value="InterPro"/>
</dbReference>
<dbReference type="SUPFAM" id="SSF56815">
    <property type="entry name" value="Sec1/munc18-like (SM) proteins"/>
    <property type="match status" value="1"/>
</dbReference>
<protein>
    <submittedName>
        <fullName evidence="3">Uncharacterized protein</fullName>
    </submittedName>
</protein>
<dbReference type="InterPro" id="IPR043127">
    <property type="entry name" value="Sec-1-like_dom3a"/>
</dbReference>
<dbReference type="Gene3D" id="3.40.50.1910">
    <property type="match status" value="1"/>
</dbReference>
<organism evidence="3 4">
    <name type="scientific">Zygotorulaspora mrakii</name>
    <name type="common">Zygosaccharomyces mrakii</name>
    <dbReference type="NCBI Taxonomy" id="42260"/>
    <lineage>
        <taxon>Eukaryota</taxon>
        <taxon>Fungi</taxon>
        <taxon>Dikarya</taxon>
        <taxon>Ascomycota</taxon>
        <taxon>Saccharomycotina</taxon>
        <taxon>Saccharomycetes</taxon>
        <taxon>Saccharomycetales</taxon>
        <taxon>Saccharomycetaceae</taxon>
        <taxon>Zygotorulaspora</taxon>
    </lineage>
</organism>
<dbReference type="Pfam" id="PF00995">
    <property type="entry name" value="Sec1"/>
    <property type="match status" value="1"/>
</dbReference>
<dbReference type="InterPro" id="IPR001619">
    <property type="entry name" value="Sec1-like"/>
</dbReference>
<dbReference type="InterPro" id="IPR027482">
    <property type="entry name" value="Sec1-like_dom2"/>
</dbReference>
<gene>
    <name evidence="3" type="ORF">HG535_0F03950</name>
</gene>
<feature type="compositionally biased region" description="Polar residues" evidence="2">
    <location>
        <begin position="548"/>
        <end position="557"/>
    </location>
</feature>
<evidence type="ECO:0000256" key="2">
    <source>
        <dbReference type="SAM" id="MobiDB-lite"/>
    </source>
</evidence>
<evidence type="ECO:0000256" key="1">
    <source>
        <dbReference type="ARBA" id="ARBA00009884"/>
    </source>
</evidence>
<dbReference type="PIRSF" id="PIRSF005715">
    <property type="entry name" value="VPS45_Sec1"/>
    <property type="match status" value="1"/>
</dbReference>
<reference evidence="3 4" key="1">
    <citation type="submission" date="2020-07" db="EMBL/GenBank/DDBJ databases">
        <title>The yeast mating-type switching endonuclease HO is a domesticated member of an unorthodox homing genetic element family.</title>
        <authorList>
            <person name="Coughlan A.Y."/>
            <person name="Lombardi L."/>
            <person name="Braun-Galleani S."/>
            <person name="Martos A.R."/>
            <person name="Galeote V."/>
            <person name="Bigey F."/>
            <person name="Dequin S."/>
            <person name="Byrne K.P."/>
            <person name="Wolfe K.H."/>
        </authorList>
    </citation>
    <scope>NUCLEOTIDE SEQUENCE [LARGE SCALE GENOMIC DNA]</scope>
    <source>
        <strain evidence="3 4">NRRL Y-6702</strain>
    </source>
</reference>
<dbReference type="Gene3D" id="1.25.40.60">
    <property type="match status" value="1"/>
</dbReference>
<dbReference type="AlphaFoldDB" id="A0A7H9B5X3"/>
<dbReference type="Proteomes" id="UP000509704">
    <property type="component" value="Chromosome 6"/>
</dbReference>
<feature type="region of interest" description="Disordered" evidence="2">
    <location>
        <begin position="548"/>
        <end position="573"/>
    </location>
</feature>
<dbReference type="InterPro" id="IPR036045">
    <property type="entry name" value="Sec1-like_sf"/>
</dbReference>
<evidence type="ECO:0000313" key="4">
    <source>
        <dbReference type="Proteomes" id="UP000509704"/>
    </source>
</evidence>
<dbReference type="EMBL" id="CP058609">
    <property type="protein sequence ID" value="QLG73883.1"/>
    <property type="molecule type" value="Genomic_DNA"/>
</dbReference>
<feature type="compositionally biased region" description="Basic residues" evidence="2">
    <location>
        <begin position="689"/>
        <end position="704"/>
    </location>
</feature>
<accession>A0A7H9B5X3</accession>
<dbReference type="RefSeq" id="XP_037145609.1">
    <property type="nucleotide sequence ID" value="XM_037289714.1"/>
</dbReference>
<dbReference type="Gene3D" id="3.90.830.10">
    <property type="entry name" value="Syntaxin Binding Protein 1, Chain A, domain 2"/>
    <property type="match status" value="1"/>
</dbReference>
<dbReference type="Gene3D" id="3.40.50.2060">
    <property type="match status" value="1"/>
</dbReference>
<dbReference type="PANTHER" id="PTHR11679">
    <property type="entry name" value="VESICLE PROTEIN SORTING-ASSOCIATED"/>
    <property type="match status" value="1"/>
</dbReference>